<evidence type="ECO:0000313" key="2">
    <source>
        <dbReference type="Proteomes" id="UP000199111"/>
    </source>
</evidence>
<reference evidence="2" key="1">
    <citation type="submission" date="2016-10" db="EMBL/GenBank/DDBJ databases">
        <authorList>
            <person name="Varghese N."/>
            <person name="Submissions S."/>
        </authorList>
    </citation>
    <scope>NUCLEOTIDE SEQUENCE [LARGE SCALE GENOMIC DNA]</scope>
    <source>
        <strain evidence="2">CGMCC 4.2126</strain>
    </source>
</reference>
<evidence type="ECO:0008006" key="3">
    <source>
        <dbReference type="Google" id="ProtNLM"/>
    </source>
</evidence>
<proteinExistence type="predicted"/>
<name>A0A1I4ESN3_9ACTN</name>
<sequence length="543" mass="59130">MNAIPAGRDPRSGYSRHVTTRMLDFTSATTPWTRRLWDVSSLLALEELHEAGVWVDRRVLSQGAVDWQRHALERFLGNDPALGSPAYRRELRECVTTTLTLASDGRRKLRHLIDVARPGYLDRWAGCVAVDDPPRPELVARAVASHLLDSGHSLFGLQRWLRDGRQSLAAVDLLTEAATLLATPPHRWSVVVPFHALHRHEELAGHLPHWRTADDTWAMIAEAGLKPPERIVGSLAFTVEARDSVRAVEIAFDLVERMQARARFAAGGPVLPLGEAYVAGEAKPLPLQPPARGAQVLSLAAERQLYVVGDEVQRFGEHSRSTVDDALEIASGLNQGPLAPAIAGGWAALESLLTEARDPDEREKVVAAARAAALVAASWPRAELTALSYRIREVKDGDLAARLDACASNRERAAMISAELRSGGALPLIRSWRTGSDAACVLRLRELLTDDRRVLERVRGYVEMSLRRLYRCRNIVLHGGSTGGVALPAALRVTAPLVGAALDRLTHAHLVTGVAPIALASRAETALHMVGDDLGPDLCDLLE</sequence>
<dbReference type="GeneID" id="96303474"/>
<dbReference type="Proteomes" id="UP000199111">
    <property type="component" value="Unassembled WGS sequence"/>
</dbReference>
<dbReference type="EMBL" id="FOQY01000052">
    <property type="protein sequence ID" value="SFL08110.1"/>
    <property type="molecule type" value="Genomic_DNA"/>
</dbReference>
<protein>
    <recommendedName>
        <fullName evidence="3">Integrase</fullName>
    </recommendedName>
</protein>
<keyword evidence="2" id="KW-1185">Reference proteome</keyword>
<dbReference type="AlphaFoldDB" id="A0A1I4ESN3"/>
<accession>A0A1I4ESN3</accession>
<evidence type="ECO:0000313" key="1">
    <source>
        <dbReference type="EMBL" id="SFL08110.1"/>
    </source>
</evidence>
<organism evidence="1 2">
    <name type="scientific">Streptosporangium canum</name>
    <dbReference type="NCBI Taxonomy" id="324952"/>
    <lineage>
        <taxon>Bacteria</taxon>
        <taxon>Bacillati</taxon>
        <taxon>Actinomycetota</taxon>
        <taxon>Actinomycetes</taxon>
        <taxon>Streptosporangiales</taxon>
        <taxon>Streptosporangiaceae</taxon>
        <taxon>Streptosporangium</taxon>
    </lineage>
</organism>
<dbReference type="RefSeq" id="WP_093891982.1">
    <property type="nucleotide sequence ID" value="NZ_FOQY01000052.1"/>
</dbReference>
<gene>
    <name evidence="1" type="ORF">SAMN05216275_15224</name>
</gene>